<organism evidence="2 3">
    <name type="scientific">Caldicellulosiruptor naganoensis</name>
    <dbReference type="NCBI Taxonomy" id="29324"/>
    <lineage>
        <taxon>Bacteria</taxon>
        <taxon>Bacillati</taxon>
        <taxon>Bacillota</taxon>
        <taxon>Bacillota incertae sedis</taxon>
        <taxon>Caldicellulosiruptorales</taxon>
        <taxon>Caldicellulosiruptoraceae</taxon>
        <taxon>Caldicellulosiruptor</taxon>
    </lineage>
</organism>
<feature type="transmembrane region" description="Helical" evidence="1">
    <location>
        <begin position="36"/>
        <end position="53"/>
    </location>
</feature>
<reference evidence="2" key="1">
    <citation type="submission" date="2022-12" db="EMBL/GenBank/DDBJ databases">
        <authorList>
            <person name="Bing R.G."/>
            <person name="Willard D.J."/>
            <person name="Manesh M.J.H."/>
            <person name="Laemthong T."/>
            <person name="Crosby J.R."/>
            <person name="Kelly R.M."/>
        </authorList>
    </citation>
    <scope>NUCLEOTIDE SEQUENCE</scope>
    <source>
        <strain evidence="2">DSM 8991</strain>
    </source>
</reference>
<keyword evidence="1" id="KW-1133">Transmembrane helix</keyword>
<protein>
    <submittedName>
        <fullName evidence="2">Uncharacterized protein</fullName>
    </submittedName>
</protein>
<dbReference type="RefSeq" id="WP_200889467.1">
    <property type="nucleotide sequence ID" value="NZ_CP113864.1"/>
</dbReference>
<evidence type="ECO:0000313" key="3">
    <source>
        <dbReference type="Proteomes" id="UP001164745"/>
    </source>
</evidence>
<dbReference type="EMBL" id="CP113864">
    <property type="protein sequence ID" value="WAM32074.1"/>
    <property type="molecule type" value="Genomic_DNA"/>
</dbReference>
<gene>
    <name evidence="2" type="ORF">OTJ99_000576</name>
</gene>
<evidence type="ECO:0000256" key="1">
    <source>
        <dbReference type="SAM" id="Phobius"/>
    </source>
</evidence>
<keyword evidence="1" id="KW-0812">Transmembrane</keyword>
<sequence>MSKHLLHHKNKKQIGLVLLLLGIGILISIIMPPWLLVFIIALGLIGSGIYIFFKDGR</sequence>
<proteinExistence type="predicted"/>
<keyword evidence="1" id="KW-0472">Membrane</keyword>
<feature type="transmembrane region" description="Helical" evidence="1">
    <location>
        <begin position="12"/>
        <end position="30"/>
    </location>
</feature>
<name>A0ABY7BGW6_9FIRM</name>
<evidence type="ECO:0000313" key="2">
    <source>
        <dbReference type="EMBL" id="WAM32074.1"/>
    </source>
</evidence>
<keyword evidence="3" id="KW-1185">Reference proteome</keyword>
<accession>A0ABY7BGW6</accession>
<dbReference type="Proteomes" id="UP001164745">
    <property type="component" value="Chromosome"/>
</dbReference>